<dbReference type="GO" id="GO:0031177">
    <property type="term" value="F:phosphopantetheine binding"/>
    <property type="evidence" value="ECO:0007669"/>
    <property type="project" value="InterPro"/>
</dbReference>
<dbReference type="PANTHER" id="PTHR45527">
    <property type="entry name" value="NONRIBOSOMAL PEPTIDE SYNTHETASE"/>
    <property type="match status" value="1"/>
</dbReference>
<dbReference type="InterPro" id="IPR020845">
    <property type="entry name" value="AMP-binding_CS"/>
</dbReference>
<dbReference type="Gene3D" id="3.30.300.30">
    <property type="match status" value="2"/>
</dbReference>
<dbReference type="Gene3D" id="3.40.50.980">
    <property type="match status" value="4"/>
</dbReference>
<dbReference type="RefSeq" id="WP_146174686.1">
    <property type="nucleotide sequence ID" value="NZ_PVTF01000002.1"/>
</dbReference>
<sequence length="1592" mass="167326">MTNASPVPDRLAEVAARRPDSVAVRDRIRALTYAELDDRVSRVAGGLAARGVGPGHVVGVCLERGVDLVVVLLAVWRAGAAYLPVDPGHPAERIAHVLGDSGASLVVTDAPSATATASSTVDKALLDALPSAEPLPSRASAAGLAYLMYTSGSTGRPKGVAVRHAAVSATLAALVERPGFGADDVLVAVTTAAFDISVVELFLPLLVGGAVVVAGREDAVDPTRLAGLLADGATVLQATPATWRLLLDDGWSPPPGFRVWCGGEAMPADLADRLARIGSPVWDLYGPTETTIWSAVSRLGPDGVLTDWADLAGERVVVLDDTFAPAEPGRVGEVCIAGSGLADGYPGRAALTATRFVPAPGGARWYRTGDLGRVLADGRVELLGRADHQVKINGHRVELGEIEARLAAHPRVRAAVVHPRATPAGGTRLVGYLTGAAVAADDLVAHLRAVLPDYMVPSDFAWLSEFPLNSNGKVDRGALPDPSRRAPYAPPTTEDEALVARVCEDVLGLAGLGTADDLVALGVDSLAAVRLVSALREATGAAPSVADVLRARTVGAVAALPRRGATGLVGADAGPPLTTSGQRALWFLHQLAPGDDPYVEPWAVRLRGPLDPAVLRERLRAVLERHEPLRTRFPVVDGEPAPVLDPVPDEPFTLSTADSPDAVADLLAAEPKRPFDLADEPPFRAHLLRLADDDHVLVVSIHHIACDGLSLDVFAAELASTPDTALTARYRDFAAWQRTWLGSPEAAAQLDHWQHALADQDRARLPTDRPRPEVRDHDGAAVSFTVPADVVARLDELGSAHGVTGFVLHLAAFQAVLARYSGGHDVVVGTPTSGRPHAGLAGLVGYFANVVVVRTDTGGNPTFAELLDRTRVAVLDALEHQDVPFDRVVDRVAPGRSLGDNPLFDVSFSYTVADPPVPDVAGAAARRLPVPRRTAKFDLLLDLVRQPDGTVIGEVEYATALYDRATADRVARGFRTLLAAVTTTDRPVAELPVLTDDERRELSAFATGPHTDPGTLLLHEIVERVARTSPDAVAVVAADGRSTTFRELNASANRLARQLVMRGVEAEDVVGVVLRDGPALLTALLAVLKAGAAYLPLDPDDPPLRRSALLAAASARLVVTGSRLSDVDVPQVLTGDPTIAVHSDHDLGLRLPAGALAYVVFTSGSTGTPKGVQVEHRNIVNYTTWAREAYRSTRGAGAPLYSSMAFDLPVTSVFPVWAAGEPVVCGGDGRSAENLVGLAGRGGFGLVKLTPSHLAVLDQALSPDQVATAADHLVVGGEQLHGPVLATWREHAPDTIVVNEYGPTETTVGCTWFATRAGDLADGVVPIGTPVANTTARVLDAALRPVPVGVHGDLWVGGAQVTRGYRDAPRQTAERFVPDPYAAVPGARMYRTGDLARFRADGVLEYAGRSDDQVKVRGYRVEPAEVAAAVTAHPAVADAVVVVRDGMLVAYLAPQDVDVAAVRESVARRLPAHLVPARWAPLAALPHTPSGKVDRNALPALPENAPVARRRSPVESGVAEVVGALLGYDDPDLEENFFDIGGDSLLAMKAVSRLKARYPVQLTVMDMFATASIAELVIRIESKLATAADQAG</sequence>
<feature type="compositionally biased region" description="Basic and acidic residues" evidence="4">
    <location>
        <begin position="473"/>
        <end position="484"/>
    </location>
</feature>
<dbReference type="Gene3D" id="3.30.559.30">
    <property type="entry name" value="Nonribosomal peptide synthetase, condensation domain"/>
    <property type="match status" value="1"/>
</dbReference>
<feature type="region of interest" description="Disordered" evidence="4">
    <location>
        <begin position="473"/>
        <end position="492"/>
    </location>
</feature>
<dbReference type="EMBL" id="PVTF01000002">
    <property type="protein sequence ID" value="PRY44826.1"/>
    <property type="molecule type" value="Genomic_DNA"/>
</dbReference>
<dbReference type="SUPFAM" id="SSF47336">
    <property type="entry name" value="ACP-like"/>
    <property type="match status" value="2"/>
</dbReference>
<evidence type="ECO:0000313" key="7">
    <source>
        <dbReference type="Proteomes" id="UP000239494"/>
    </source>
</evidence>
<dbReference type="PROSITE" id="PS00012">
    <property type="entry name" value="PHOSPHOPANTETHEINE"/>
    <property type="match status" value="2"/>
</dbReference>
<dbReference type="GO" id="GO:0005737">
    <property type="term" value="C:cytoplasm"/>
    <property type="evidence" value="ECO:0007669"/>
    <property type="project" value="TreeGrafter"/>
</dbReference>
<dbReference type="PROSITE" id="PS50075">
    <property type="entry name" value="CARRIER"/>
    <property type="match status" value="2"/>
</dbReference>
<dbReference type="InterPro" id="IPR045851">
    <property type="entry name" value="AMP-bd_C_sf"/>
</dbReference>
<comment type="caution">
    <text evidence="6">The sequence shown here is derived from an EMBL/GenBank/DDBJ whole genome shotgun (WGS) entry which is preliminary data.</text>
</comment>
<gene>
    <name evidence="6" type="ORF">CLV43_102391</name>
</gene>
<comment type="cofactor">
    <cofactor evidence="1">
        <name>pantetheine 4'-phosphate</name>
        <dbReference type="ChEBI" id="CHEBI:47942"/>
    </cofactor>
</comment>
<evidence type="ECO:0000259" key="5">
    <source>
        <dbReference type="PROSITE" id="PS50075"/>
    </source>
</evidence>
<dbReference type="SUPFAM" id="SSF56801">
    <property type="entry name" value="Acetyl-CoA synthetase-like"/>
    <property type="match status" value="2"/>
</dbReference>
<feature type="domain" description="Carrier" evidence="5">
    <location>
        <begin position="490"/>
        <end position="565"/>
    </location>
</feature>
<dbReference type="OrthoDB" id="2378856at2"/>
<dbReference type="InterPro" id="IPR025110">
    <property type="entry name" value="AMP-bd_C"/>
</dbReference>
<keyword evidence="2" id="KW-0596">Phosphopantetheine</keyword>
<accession>A0A2T0TGK5</accession>
<dbReference type="GO" id="GO:0043041">
    <property type="term" value="P:amino acid activation for nonribosomal peptide biosynthetic process"/>
    <property type="evidence" value="ECO:0007669"/>
    <property type="project" value="TreeGrafter"/>
</dbReference>
<dbReference type="CDD" id="cd05930">
    <property type="entry name" value="A_NRPS"/>
    <property type="match status" value="1"/>
</dbReference>
<keyword evidence="7" id="KW-1185">Reference proteome</keyword>
<proteinExistence type="predicted"/>
<feature type="domain" description="Carrier" evidence="5">
    <location>
        <begin position="1509"/>
        <end position="1584"/>
    </location>
</feature>
<dbReference type="InterPro" id="IPR020806">
    <property type="entry name" value="PKS_PP-bd"/>
</dbReference>
<evidence type="ECO:0000256" key="3">
    <source>
        <dbReference type="ARBA" id="ARBA00022553"/>
    </source>
</evidence>
<dbReference type="InterPro" id="IPR006162">
    <property type="entry name" value="Ppantetheine_attach_site"/>
</dbReference>
<name>A0A2T0TGK5_9PSEU</name>
<dbReference type="Gene3D" id="1.10.1200.10">
    <property type="entry name" value="ACP-like"/>
    <property type="match status" value="2"/>
</dbReference>
<dbReference type="Pfam" id="PF00668">
    <property type="entry name" value="Condensation"/>
    <property type="match status" value="1"/>
</dbReference>
<dbReference type="SMART" id="SM00823">
    <property type="entry name" value="PKS_PP"/>
    <property type="match status" value="2"/>
</dbReference>
<dbReference type="InterPro" id="IPR009081">
    <property type="entry name" value="PP-bd_ACP"/>
</dbReference>
<protein>
    <submittedName>
        <fullName evidence="6">Amino acid adenylation domain-containing protein</fullName>
    </submittedName>
</protein>
<dbReference type="Pfam" id="PF00550">
    <property type="entry name" value="PP-binding"/>
    <property type="match status" value="2"/>
</dbReference>
<dbReference type="FunFam" id="3.40.50.980:FF:000001">
    <property type="entry name" value="Non-ribosomal peptide synthetase"/>
    <property type="match status" value="1"/>
</dbReference>
<keyword evidence="3" id="KW-0597">Phosphoprotein</keyword>
<dbReference type="GO" id="GO:0008610">
    <property type="term" value="P:lipid biosynthetic process"/>
    <property type="evidence" value="ECO:0007669"/>
    <property type="project" value="UniProtKB-ARBA"/>
</dbReference>
<dbReference type="GO" id="GO:0003824">
    <property type="term" value="F:catalytic activity"/>
    <property type="evidence" value="ECO:0007669"/>
    <property type="project" value="InterPro"/>
</dbReference>
<dbReference type="InterPro" id="IPR001242">
    <property type="entry name" value="Condensation_dom"/>
</dbReference>
<dbReference type="Proteomes" id="UP000239494">
    <property type="component" value="Unassembled WGS sequence"/>
</dbReference>
<dbReference type="CDD" id="cd19531">
    <property type="entry name" value="LCL_NRPS-like"/>
    <property type="match status" value="1"/>
</dbReference>
<dbReference type="SUPFAM" id="SSF52777">
    <property type="entry name" value="CoA-dependent acyltransferases"/>
    <property type="match status" value="2"/>
</dbReference>
<dbReference type="Pfam" id="PF13193">
    <property type="entry name" value="AMP-binding_C"/>
    <property type="match status" value="2"/>
</dbReference>
<dbReference type="InterPro" id="IPR010071">
    <property type="entry name" value="AA_adenyl_dom"/>
</dbReference>
<dbReference type="InterPro" id="IPR023213">
    <property type="entry name" value="CAT-like_dom_sf"/>
</dbReference>
<evidence type="ECO:0000256" key="4">
    <source>
        <dbReference type="SAM" id="MobiDB-lite"/>
    </source>
</evidence>
<dbReference type="Gene3D" id="2.30.38.10">
    <property type="entry name" value="Luciferase, Domain 3"/>
    <property type="match status" value="2"/>
</dbReference>
<dbReference type="GO" id="GO:0044550">
    <property type="term" value="P:secondary metabolite biosynthetic process"/>
    <property type="evidence" value="ECO:0007669"/>
    <property type="project" value="TreeGrafter"/>
</dbReference>
<reference evidence="6 7" key="1">
    <citation type="submission" date="2018-03" db="EMBL/GenBank/DDBJ databases">
        <title>Genomic Encyclopedia of Archaeal and Bacterial Type Strains, Phase II (KMG-II): from individual species to whole genera.</title>
        <authorList>
            <person name="Goeker M."/>
        </authorList>
    </citation>
    <scope>NUCLEOTIDE SEQUENCE [LARGE SCALE GENOMIC DNA]</scope>
    <source>
        <strain evidence="6 7">DSM 44720</strain>
    </source>
</reference>
<dbReference type="InterPro" id="IPR000873">
    <property type="entry name" value="AMP-dep_synth/lig_dom"/>
</dbReference>
<dbReference type="InterPro" id="IPR036736">
    <property type="entry name" value="ACP-like_sf"/>
</dbReference>
<dbReference type="NCBIfam" id="TIGR01733">
    <property type="entry name" value="AA-adenyl-dom"/>
    <property type="match status" value="2"/>
</dbReference>
<dbReference type="Pfam" id="PF00501">
    <property type="entry name" value="AMP-binding"/>
    <property type="match status" value="2"/>
</dbReference>
<evidence type="ECO:0000313" key="6">
    <source>
        <dbReference type="EMBL" id="PRY44826.1"/>
    </source>
</evidence>
<dbReference type="PROSITE" id="PS00455">
    <property type="entry name" value="AMP_BINDING"/>
    <property type="match status" value="2"/>
</dbReference>
<organism evidence="6 7">
    <name type="scientific">Umezawaea tangerina</name>
    <dbReference type="NCBI Taxonomy" id="84725"/>
    <lineage>
        <taxon>Bacteria</taxon>
        <taxon>Bacillati</taxon>
        <taxon>Actinomycetota</taxon>
        <taxon>Actinomycetes</taxon>
        <taxon>Pseudonocardiales</taxon>
        <taxon>Pseudonocardiaceae</taxon>
        <taxon>Umezawaea</taxon>
    </lineage>
</organism>
<dbReference type="PANTHER" id="PTHR45527:SF1">
    <property type="entry name" value="FATTY ACID SYNTHASE"/>
    <property type="match status" value="1"/>
</dbReference>
<dbReference type="Gene3D" id="3.30.559.10">
    <property type="entry name" value="Chloramphenicol acetyltransferase-like domain"/>
    <property type="match status" value="1"/>
</dbReference>
<evidence type="ECO:0000256" key="1">
    <source>
        <dbReference type="ARBA" id="ARBA00001957"/>
    </source>
</evidence>
<evidence type="ECO:0000256" key="2">
    <source>
        <dbReference type="ARBA" id="ARBA00022450"/>
    </source>
</evidence>